<evidence type="ECO:0000313" key="16">
    <source>
        <dbReference type="Proteomes" id="UP001174694"/>
    </source>
</evidence>
<evidence type="ECO:0000256" key="3">
    <source>
        <dbReference type="ARBA" id="ARBA00005336"/>
    </source>
</evidence>
<reference evidence="15" key="1">
    <citation type="submission" date="2022-07" db="EMBL/GenBank/DDBJ databases">
        <title>Fungi with potential for degradation of polypropylene.</title>
        <authorList>
            <person name="Gostincar C."/>
        </authorList>
    </citation>
    <scope>NUCLEOTIDE SEQUENCE</scope>
    <source>
        <strain evidence="15">EXF-13308</strain>
    </source>
</reference>
<evidence type="ECO:0000256" key="4">
    <source>
        <dbReference type="ARBA" id="ARBA00012744"/>
    </source>
</evidence>
<dbReference type="SUPFAM" id="SSF52279">
    <property type="entry name" value="Beta-D-glucan exohydrolase, C-terminal domain"/>
    <property type="match status" value="1"/>
</dbReference>
<keyword evidence="6" id="KW-0325">Glycoprotein</keyword>
<dbReference type="Pfam" id="PF01915">
    <property type="entry name" value="Glyco_hydro_3_C"/>
    <property type="match status" value="1"/>
</dbReference>
<comment type="similarity">
    <text evidence="3">Belongs to the glycosyl hydrolase 3 family.</text>
</comment>
<evidence type="ECO:0000256" key="13">
    <source>
        <dbReference type="ARBA" id="ARBA00041809"/>
    </source>
</evidence>
<evidence type="ECO:0000313" key="15">
    <source>
        <dbReference type="EMBL" id="KAJ9150022.1"/>
    </source>
</evidence>
<comment type="pathway">
    <text evidence="2">Glycan metabolism; cellulose degradation.</text>
</comment>
<protein>
    <recommendedName>
        <fullName evidence="10">Probable beta-glucosidase I</fullName>
        <ecNumber evidence="4">3.2.1.21</ecNumber>
    </recommendedName>
    <alternativeName>
        <fullName evidence="11">Beta-D-glucoside glucohydrolase I</fullName>
    </alternativeName>
    <alternativeName>
        <fullName evidence="12">Cellobiase I</fullName>
    </alternativeName>
    <alternativeName>
        <fullName evidence="13">Gentiobiase I</fullName>
    </alternativeName>
</protein>
<dbReference type="InterPro" id="IPR037524">
    <property type="entry name" value="PA14/GLEYA"/>
</dbReference>
<evidence type="ECO:0000259" key="14">
    <source>
        <dbReference type="PROSITE" id="PS51820"/>
    </source>
</evidence>
<keyword evidence="9" id="KW-0624">Polysaccharide degradation</keyword>
<dbReference type="EMBL" id="JANBVO010000009">
    <property type="protein sequence ID" value="KAJ9150022.1"/>
    <property type="molecule type" value="Genomic_DNA"/>
</dbReference>
<dbReference type="InterPro" id="IPR001764">
    <property type="entry name" value="Glyco_hydro_3_N"/>
</dbReference>
<sequence>MPMNDLEVQAILCTAFMRRILLPSATATGATFDVELMRRIGNLLGDEARCKNAHVLLTPTVCLQRLPLMGRGFDAYAEDPILSGLIASVYINGVQGRGVAACTIYYDTHDQSTIRSCAHVVAADSIVLLRNGDAILPMRDKKTMSHGLIGDHFKLPALSGGGSAEGDHYYAVTPYDAVVEAVREENVAYTPGLYNPDHDPDTESYSTAADGDLIDVPESLHRFLPHKYYVGTRTVFTPQNSARFRFGFSVAGKGRVKLDDKEVIDLWTNQPPKTDDTPCFNRLSVERFYDADMRKGQTVKIEVLMVNEDVSGLADTVKIARSVDVPIVMVGLSADYEGEASDRRHLELPPAATHLIQAVLDANPNTIVVTQAGCTIEIPWEHRTKAIVHAWYGGQETGHAITDVLFGGVNHTGRLSVTFPRSIKHKHGRYTKFVPTYE</sequence>
<dbReference type="Pfam" id="PF00933">
    <property type="entry name" value="Glyco_hydro_3"/>
    <property type="match status" value="1"/>
</dbReference>
<dbReference type="AlphaFoldDB" id="A0AA38RXT6"/>
<dbReference type="InterPro" id="IPR036962">
    <property type="entry name" value="Glyco_hydro_3_N_sf"/>
</dbReference>
<evidence type="ECO:0000256" key="9">
    <source>
        <dbReference type="ARBA" id="ARBA00023326"/>
    </source>
</evidence>
<feature type="domain" description="PA14" evidence="14">
    <location>
        <begin position="184"/>
        <end position="334"/>
    </location>
</feature>
<dbReference type="PROSITE" id="PS51820">
    <property type="entry name" value="PA14"/>
    <property type="match status" value="1"/>
</dbReference>
<name>A0AA38RXT6_9PEZI</name>
<dbReference type="InterPro" id="IPR050288">
    <property type="entry name" value="Cellulose_deg_GH3"/>
</dbReference>
<organism evidence="15 16">
    <name type="scientific">Pleurostoma richardsiae</name>
    <dbReference type="NCBI Taxonomy" id="41990"/>
    <lineage>
        <taxon>Eukaryota</taxon>
        <taxon>Fungi</taxon>
        <taxon>Dikarya</taxon>
        <taxon>Ascomycota</taxon>
        <taxon>Pezizomycotina</taxon>
        <taxon>Sordariomycetes</taxon>
        <taxon>Sordariomycetidae</taxon>
        <taxon>Calosphaeriales</taxon>
        <taxon>Pleurostomataceae</taxon>
        <taxon>Pleurostoma</taxon>
    </lineage>
</organism>
<evidence type="ECO:0000256" key="12">
    <source>
        <dbReference type="ARBA" id="ARBA00041603"/>
    </source>
</evidence>
<dbReference type="EC" id="3.2.1.21" evidence="4"/>
<dbReference type="Pfam" id="PF07691">
    <property type="entry name" value="PA14"/>
    <property type="match status" value="1"/>
</dbReference>
<dbReference type="InterPro" id="IPR011658">
    <property type="entry name" value="PA14_dom"/>
</dbReference>
<evidence type="ECO:0000256" key="8">
    <source>
        <dbReference type="ARBA" id="ARBA00023295"/>
    </source>
</evidence>
<comment type="catalytic activity">
    <reaction evidence="1">
        <text>Hydrolysis of terminal, non-reducing beta-D-glucosyl residues with release of beta-D-glucose.</text>
        <dbReference type="EC" id="3.2.1.21"/>
    </reaction>
</comment>
<evidence type="ECO:0000256" key="7">
    <source>
        <dbReference type="ARBA" id="ARBA00023277"/>
    </source>
</evidence>
<dbReference type="InterPro" id="IPR017853">
    <property type="entry name" value="GH"/>
</dbReference>
<dbReference type="InterPro" id="IPR036881">
    <property type="entry name" value="Glyco_hydro_3_C_sf"/>
</dbReference>
<dbReference type="InterPro" id="IPR002772">
    <property type="entry name" value="Glyco_hydro_3_C"/>
</dbReference>
<dbReference type="PANTHER" id="PTHR42715:SF27">
    <property type="entry name" value="BETA-GLUCOSIDASE-RELATED"/>
    <property type="match status" value="1"/>
</dbReference>
<evidence type="ECO:0000256" key="2">
    <source>
        <dbReference type="ARBA" id="ARBA00004987"/>
    </source>
</evidence>
<dbReference type="Gene3D" id="2.60.120.260">
    <property type="entry name" value="Galactose-binding domain-like"/>
    <property type="match status" value="1"/>
</dbReference>
<dbReference type="PRINTS" id="PR00133">
    <property type="entry name" value="GLHYDRLASE3"/>
</dbReference>
<gene>
    <name evidence="15" type="ORF">NKR23_g4147</name>
</gene>
<dbReference type="GO" id="GO:0009251">
    <property type="term" value="P:glucan catabolic process"/>
    <property type="evidence" value="ECO:0007669"/>
    <property type="project" value="TreeGrafter"/>
</dbReference>
<proteinExistence type="inferred from homology"/>
<evidence type="ECO:0000256" key="1">
    <source>
        <dbReference type="ARBA" id="ARBA00000448"/>
    </source>
</evidence>
<accession>A0AA38RXT6</accession>
<dbReference type="Proteomes" id="UP001174694">
    <property type="component" value="Unassembled WGS sequence"/>
</dbReference>
<evidence type="ECO:0000256" key="6">
    <source>
        <dbReference type="ARBA" id="ARBA00023180"/>
    </source>
</evidence>
<dbReference type="Gene3D" id="3.20.20.300">
    <property type="entry name" value="Glycoside hydrolase, family 3, N-terminal domain"/>
    <property type="match status" value="2"/>
</dbReference>
<dbReference type="SUPFAM" id="SSF51445">
    <property type="entry name" value="(Trans)glycosidases"/>
    <property type="match status" value="1"/>
</dbReference>
<keyword evidence="8" id="KW-0326">Glycosidase</keyword>
<dbReference type="Gene3D" id="3.40.50.1700">
    <property type="entry name" value="Glycoside hydrolase family 3 C-terminal domain"/>
    <property type="match status" value="1"/>
</dbReference>
<evidence type="ECO:0000256" key="10">
    <source>
        <dbReference type="ARBA" id="ARBA00039569"/>
    </source>
</evidence>
<keyword evidence="7" id="KW-0119">Carbohydrate metabolism</keyword>
<comment type="caution">
    <text evidence="15">The sequence shown here is derived from an EMBL/GenBank/DDBJ whole genome shotgun (WGS) entry which is preliminary data.</text>
</comment>
<evidence type="ECO:0000256" key="5">
    <source>
        <dbReference type="ARBA" id="ARBA00022801"/>
    </source>
</evidence>
<keyword evidence="16" id="KW-1185">Reference proteome</keyword>
<evidence type="ECO:0000256" key="11">
    <source>
        <dbReference type="ARBA" id="ARBA00041279"/>
    </source>
</evidence>
<keyword evidence="5" id="KW-0378">Hydrolase</keyword>
<dbReference type="GO" id="GO:0008422">
    <property type="term" value="F:beta-glucosidase activity"/>
    <property type="evidence" value="ECO:0007669"/>
    <property type="project" value="UniProtKB-EC"/>
</dbReference>
<dbReference type="PANTHER" id="PTHR42715">
    <property type="entry name" value="BETA-GLUCOSIDASE"/>
    <property type="match status" value="1"/>
</dbReference>